<dbReference type="InterPro" id="IPR036412">
    <property type="entry name" value="HAD-like_sf"/>
</dbReference>
<organism evidence="14 15">
    <name type="scientific">Caproicibacterium argilliputei</name>
    <dbReference type="NCBI Taxonomy" id="3030016"/>
    <lineage>
        <taxon>Bacteria</taxon>
        <taxon>Bacillati</taxon>
        <taxon>Bacillota</taxon>
        <taxon>Clostridia</taxon>
        <taxon>Eubacteriales</taxon>
        <taxon>Oscillospiraceae</taxon>
        <taxon>Caproicibacterium</taxon>
    </lineage>
</organism>
<dbReference type="InterPro" id="IPR006534">
    <property type="entry name" value="P-type_ATPase_IIIA"/>
</dbReference>
<keyword evidence="11 12" id="KW-0472">Membrane</keyword>
<dbReference type="AlphaFoldDB" id="A0AA97D8Q5"/>
<evidence type="ECO:0000256" key="2">
    <source>
        <dbReference type="ARBA" id="ARBA00008804"/>
    </source>
</evidence>
<feature type="transmembrane region" description="Helical" evidence="12">
    <location>
        <begin position="775"/>
        <end position="797"/>
    </location>
</feature>
<evidence type="ECO:0000256" key="9">
    <source>
        <dbReference type="ARBA" id="ARBA00022967"/>
    </source>
</evidence>
<evidence type="ECO:0000256" key="10">
    <source>
        <dbReference type="ARBA" id="ARBA00022989"/>
    </source>
</evidence>
<keyword evidence="8" id="KW-0460">Magnesium</keyword>
<feature type="transmembrane region" description="Helical" evidence="12">
    <location>
        <begin position="712"/>
        <end position="731"/>
    </location>
</feature>
<feature type="transmembrane region" description="Helical" evidence="12">
    <location>
        <begin position="751"/>
        <end position="769"/>
    </location>
</feature>
<comment type="similarity">
    <text evidence="2">Belongs to the cation transport ATPase (P-type) (TC 3.A.3) family. Type IIIA subfamily.</text>
</comment>
<evidence type="ECO:0000256" key="7">
    <source>
        <dbReference type="ARBA" id="ARBA00022840"/>
    </source>
</evidence>
<dbReference type="PRINTS" id="PR00119">
    <property type="entry name" value="CATATPASE"/>
</dbReference>
<keyword evidence="3" id="KW-0597">Phosphoprotein</keyword>
<dbReference type="Gene3D" id="2.70.150.10">
    <property type="entry name" value="Calcium-transporting ATPase, cytoplasmic transduction domain A"/>
    <property type="match status" value="1"/>
</dbReference>
<feature type="transmembrane region" description="Helical" evidence="12">
    <location>
        <begin position="235"/>
        <end position="255"/>
    </location>
</feature>
<evidence type="ECO:0000256" key="12">
    <source>
        <dbReference type="SAM" id="Phobius"/>
    </source>
</evidence>
<dbReference type="SUPFAM" id="SSF81665">
    <property type="entry name" value="Calcium ATPase, transmembrane domain M"/>
    <property type="match status" value="1"/>
</dbReference>
<sequence length="807" mass="88279">MEPEMKATNEYRSMAVDAVMKALKGNTGGLSEAEAAERLRKFGPNEIQEAKKNPVLQFLKRYWGPMPWLLEFAMALTIFVRHYTEAILIFVLLTVNAVIGFVQSRNSQKAVALLKKQLQIKTKVLRNGQWVLRDAKDLVPGDLLNLRLGDLVPADVYVLEGEVSVDASALTGESLPQDVSPAGVVYSGSIIKRGETKAMVVNTARNTYFGKTVSLVQIAKPTSKQQKIMFSIVKYMMYLGVAASAVVTCYALVIHKDLMSILSLIIVFLMGAIPVALPAVMTIVQAVGALNLSKRGVLVTRLDSLEDAASIDTFCFDKTGTITQNELSVTDCAAFGSFHKDEAIRFAALASKAEEMDAIDTAILHYAQTEKVDAEQCRQLSYLPFSPANKRTEATAEIGGVKFRIFKGAPQIILKLCAGIEPQMKKAVNDAVDAYSTRGYRTIAVAVRQGEEDGAACKFVGLLALSDPPREDSGEMIREIQKLGIRTLMLTGDNQAIAREIAGQVGIGTRIHSAKELDGLSHDEQVKLIDNCDGFAEVYPEDKFKIVQLLQTEGHMVGMTGDGVNDSPALKQAELGTAVSAATDVAKASASVVLTKPGLSEIINTIDVSRQTYQRMLTWVINKITKVVEVVVLFTAGFFWMHNMLISLLGMSLLVFANDFVTMTIASDNVRSTRTPNSWKMKSIISASLCLGVLFALEDLLVAYIGVSYFHLNYEMLCTLVMLSLVFNTQFRILIVRERQHFWSSVPSGKLLGISLLAIVAFALLGVLGDLVPALAWQQVAILLGIGVCFMVLVDFVKYGLFRLFHV</sequence>
<dbReference type="SUPFAM" id="SSF81660">
    <property type="entry name" value="Metal cation-transporting ATPase, ATP-binding domain N"/>
    <property type="match status" value="1"/>
</dbReference>
<feature type="transmembrane region" description="Helical" evidence="12">
    <location>
        <begin position="687"/>
        <end position="706"/>
    </location>
</feature>
<feature type="transmembrane region" description="Helical" evidence="12">
    <location>
        <begin position="646"/>
        <end position="666"/>
    </location>
</feature>
<dbReference type="RefSeq" id="WP_275845180.1">
    <property type="nucleotide sequence ID" value="NZ_CP135996.1"/>
</dbReference>
<reference evidence="14" key="2">
    <citation type="submission" date="2024-06" db="EMBL/GenBank/DDBJ databases">
        <title>Caproicibacterium argilliputei sp. nov, a novel caproic acid producing anaerobic bacterium isolated from pit mud.</title>
        <authorList>
            <person name="Xia S."/>
        </authorList>
    </citation>
    <scope>NUCLEOTIDE SEQUENCE</scope>
    <source>
        <strain evidence="14">ZCY20-5</strain>
    </source>
</reference>
<dbReference type="SUPFAM" id="SSF81653">
    <property type="entry name" value="Calcium ATPase, transduction domain A"/>
    <property type="match status" value="1"/>
</dbReference>
<evidence type="ECO:0000256" key="1">
    <source>
        <dbReference type="ARBA" id="ARBA00004141"/>
    </source>
</evidence>
<gene>
    <name evidence="14" type="ORF">PXC00_11165</name>
</gene>
<dbReference type="InterPro" id="IPR001757">
    <property type="entry name" value="P_typ_ATPase"/>
</dbReference>
<dbReference type="GO" id="GO:0008553">
    <property type="term" value="F:P-type proton-exporting transporter activity"/>
    <property type="evidence" value="ECO:0007669"/>
    <property type="project" value="InterPro"/>
</dbReference>
<dbReference type="Gene3D" id="3.40.1110.10">
    <property type="entry name" value="Calcium-transporting ATPase, cytoplasmic domain N"/>
    <property type="match status" value="1"/>
</dbReference>
<evidence type="ECO:0000256" key="3">
    <source>
        <dbReference type="ARBA" id="ARBA00022553"/>
    </source>
</evidence>
<feature type="transmembrane region" description="Helical" evidence="12">
    <location>
        <begin position="261"/>
        <end position="284"/>
    </location>
</feature>
<dbReference type="PANTHER" id="PTHR42861">
    <property type="entry name" value="CALCIUM-TRANSPORTING ATPASE"/>
    <property type="match status" value="1"/>
</dbReference>
<dbReference type="Gene3D" id="3.40.50.1000">
    <property type="entry name" value="HAD superfamily/HAD-like"/>
    <property type="match status" value="1"/>
</dbReference>
<dbReference type="FunFam" id="3.40.50.1000:FF:000211">
    <property type="entry name" value="Plasma membrane ATPase"/>
    <property type="match status" value="1"/>
</dbReference>
<dbReference type="FunFam" id="2.70.150.10:FF:000042">
    <property type="entry name" value="Plasma membrane ATPase"/>
    <property type="match status" value="1"/>
</dbReference>
<feature type="domain" description="Cation-transporting P-type ATPase N-terminal" evidence="13">
    <location>
        <begin position="10"/>
        <end position="82"/>
    </location>
</feature>
<dbReference type="InterPro" id="IPR023214">
    <property type="entry name" value="HAD_sf"/>
</dbReference>
<dbReference type="EMBL" id="CP135996">
    <property type="protein sequence ID" value="WOC31752.1"/>
    <property type="molecule type" value="Genomic_DNA"/>
</dbReference>
<dbReference type="GO" id="GO:0005524">
    <property type="term" value="F:ATP binding"/>
    <property type="evidence" value="ECO:0007669"/>
    <property type="project" value="UniProtKB-KW"/>
</dbReference>
<keyword evidence="4 12" id="KW-0812">Transmembrane</keyword>
<evidence type="ECO:0000256" key="8">
    <source>
        <dbReference type="ARBA" id="ARBA00022842"/>
    </source>
</evidence>
<keyword evidence="5" id="KW-0479">Metal-binding</keyword>
<keyword evidence="10 12" id="KW-1133">Transmembrane helix</keyword>
<dbReference type="NCBIfam" id="TIGR01647">
    <property type="entry name" value="ATPase-IIIA_H"/>
    <property type="match status" value="1"/>
</dbReference>
<accession>A0AA97D8Q5</accession>
<name>A0AA97D8Q5_9FIRM</name>
<dbReference type="SFLD" id="SFLDS00003">
    <property type="entry name" value="Haloacid_Dehalogenase"/>
    <property type="match status" value="1"/>
</dbReference>
<dbReference type="SFLD" id="SFLDG00002">
    <property type="entry name" value="C1.7:_P-type_atpase_like"/>
    <property type="match status" value="1"/>
</dbReference>
<dbReference type="InterPro" id="IPR004014">
    <property type="entry name" value="ATPase_P-typ_cation-transptr_N"/>
</dbReference>
<dbReference type="SFLD" id="SFLDF00027">
    <property type="entry name" value="p-type_atpase"/>
    <property type="match status" value="1"/>
</dbReference>
<dbReference type="GO" id="GO:0016887">
    <property type="term" value="F:ATP hydrolysis activity"/>
    <property type="evidence" value="ECO:0007669"/>
    <property type="project" value="InterPro"/>
</dbReference>
<dbReference type="NCBIfam" id="TIGR01494">
    <property type="entry name" value="ATPase_P-type"/>
    <property type="match status" value="2"/>
</dbReference>
<feature type="transmembrane region" description="Helical" evidence="12">
    <location>
        <begin position="620"/>
        <end position="640"/>
    </location>
</feature>
<evidence type="ECO:0000256" key="6">
    <source>
        <dbReference type="ARBA" id="ARBA00022741"/>
    </source>
</evidence>
<dbReference type="Pfam" id="PF00690">
    <property type="entry name" value="Cation_ATPase_N"/>
    <property type="match status" value="1"/>
</dbReference>
<keyword evidence="9" id="KW-1278">Translocase</keyword>
<dbReference type="KEGG" id="carl:PXC00_11165"/>
<dbReference type="InterPro" id="IPR059000">
    <property type="entry name" value="ATPase_P-type_domA"/>
</dbReference>
<dbReference type="PROSITE" id="PS00154">
    <property type="entry name" value="ATPASE_E1_E2"/>
    <property type="match status" value="1"/>
</dbReference>
<evidence type="ECO:0000256" key="5">
    <source>
        <dbReference type="ARBA" id="ARBA00022723"/>
    </source>
</evidence>
<feature type="transmembrane region" description="Helical" evidence="12">
    <location>
        <begin position="86"/>
        <end position="102"/>
    </location>
</feature>
<evidence type="ECO:0000259" key="13">
    <source>
        <dbReference type="SMART" id="SM00831"/>
    </source>
</evidence>
<dbReference type="InterPro" id="IPR018303">
    <property type="entry name" value="ATPase_P-typ_P_site"/>
</dbReference>
<dbReference type="GO" id="GO:0120029">
    <property type="term" value="P:proton export across plasma membrane"/>
    <property type="evidence" value="ECO:0007669"/>
    <property type="project" value="InterPro"/>
</dbReference>
<dbReference type="SMART" id="SM00831">
    <property type="entry name" value="Cation_ATPase_N"/>
    <property type="match status" value="1"/>
</dbReference>
<keyword evidence="7" id="KW-0067">ATP-binding</keyword>
<evidence type="ECO:0000256" key="4">
    <source>
        <dbReference type="ARBA" id="ARBA00022692"/>
    </source>
</evidence>
<evidence type="ECO:0000313" key="15">
    <source>
        <dbReference type="Proteomes" id="UP001300604"/>
    </source>
</evidence>
<dbReference type="Pfam" id="PF00702">
    <property type="entry name" value="Hydrolase"/>
    <property type="match status" value="1"/>
</dbReference>
<keyword evidence="15" id="KW-1185">Reference proteome</keyword>
<dbReference type="GO" id="GO:0046872">
    <property type="term" value="F:metal ion binding"/>
    <property type="evidence" value="ECO:0007669"/>
    <property type="project" value="UniProtKB-KW"/>
</dbReference>
<protein>
    <submittedName>
        <fullName evidence="14">Plasma-membrane proton-efflux P-type ATPase</fullName>
    </submittedName>
</protein>
<dbReference type="InterPro" id="IPR044492">
    <property type="entry name" value="P_typ_ATPase_HD_dom"/>
</dbReference>
<dbReference type="GO" id="GO:0016020">
    <property type="term" value="C:membrane"/>
    <property type="evidence" value="ECO:0007669"/>
    <property type="project" value="UniProtKB-SubCell"/>
</dbReference>
<dbReference type="SUPFAM" id="SSF56784">
    <property type="entry name" value="HAD-like"/>
    <property type="match status" value="1"/>
</dbReference>
<dbReference type="Pfam" id="PF00122">
    <property type="entry name" value="E1-E2_ATPase"/>
    <property type="match status" value="1"/>
</dbReference>
<keyword evidence="6" id="KW-0547">Nucleotide-binding</keyword>
<evidence type="ECO:0000256" key="11">
    <source>
        <dbReference type="ARBA" id="ARBA00023136"/>
    </source>
</evidence>
<comment type="subcellular location">
    <subcellularLocation>
        <location evidence="1">Membrane</location>
        <topology evidence="1">Multi-pass membrane protein</topology>
    </subcellularLocation>
</comment>
<reference evidence="14" key="1">
    <citation type="submission" date="2023-09" db="EMBL/GenBank/DDBJ databases">
        <authorList>
            <person name="Zeng C."/>
        </authorList>
    </citation>
    <scope>NUCLEOTIDE SEQUENCE</scope>
    <source>
        <strain evidence="14">ZCY20-5</strain>
    </source>
</reference>
<proteinExistence type="inferred from homology"/>
<dbReference type="Proteomes" id="UP001300604">
    <property type="component" value="Chromosome"/>
</dbReference>
<dbReference type="InterPro" id="IPR023299">
    <property type="entry name" value="ATPase_P-typ_cyto_dom_N"/>
</dbReference>
<dbReference type="PRINTS" id="PR00120">
    <property type="entry name" value="HATPASE"/>
</dbReference>
<dbReference type="InterPro" id="IPR008250">
    <property type="entry name" value="ATPase_P-typ_transduc_dom_A_sf"/>
</dbReference>
<dbReference type="Gene3D" id="1.20.1110.10">
    <property type="entry name" value="Calcium-transporting ATPase, transmembrane domain"/>
    <property type="match status" value="1"/>
</dbReference>
<evidence type="ECO:0000313" key="14">
    <source>
        <dbReference type="EMBL" id="WOC31752.1"/>
    </source>
</evidence>
<dbReference type="InterPro" id="IPR023298">
    <property type="entry name" value="ATPase_P-typ_TM_dom_sf"/>
</dbReference>